<dbReference type="Gene3D" id="3.40.50.720">
    <property type="entry name" value="NAD(P)-binding Rossmann-like Domain"/>
    <property type="match status" value="1"/>
</dbReference>
<evidence type="ECO:0000313" key="3">
    <source>
        <dbReference type="EMBL" id="UZA52029.1"/>
    </source>
</evidence>
<dbReference type="InterPro" id="IPR036291">
    <property type="entry name" value="NAD(P)-bd_dom_sf"/>
</dbReference>
<dbReference type="InterPro" id="IPR001509">
    <property type="entry name" value="Epimerase_deHydtase"/>
</dbReference>
<evidence type="ECO:0000313" key="4">
    <source>
        <dbReference type="Proteomes" id="UP001163283"/>
    </source>
</evidence>
<accession>A0AAQ2Q9F2</accession>
<dbReference type="EMBL" id="CP087781">
    <property type="protein sequence ID" value="UZA52029.1"/>
    <property type="molecule type" value="Genomic_DNA"/>
</dbReference>
<feature type="domain" description="NAD-dependent epimerase/dehydratase" evidence="1">
    <location>
        <begin position="3"/>
        <end position="232"/>
    </location>
</feature>
<name>A0AAQ2Q9F2_MORBO</name>
<dbReference type="Pfam" id="PF01370">
    <property type="entry name" value="Epimerase"/>
    <property type="match status" value="1"/>
</dbReference>
<evidence type="ECO:0000313" key="2">
    <source>
        <dbReference type="EMBL" id="UZA02774.1"/>
    </source>
</evidence>
<gene>
    <name evidence="2" type="ORF">LP092_12650</name>
    <name evidence="3" type="ORF">LP129_02370</name>
</gene>
<dbReference type="PANTHER" id="PTHR43245:SF46">
    <property type="entry name" value="NUCLEOSIDE-DIPHOSPHATE-SUGAR EPIMERASE"/>
    <property type="match status" value="1"/>
</dbReference>
<dbReference type="InterPro" id="IPR050177">
    <property type="entry name" value="Lipid_A_modif_metabolic_enz"/>
</dbReference>
<proteinExistence type="predicted"/>
<dbReference type="EMBL" id="CP087830">
    <property type="protein sequence ID" value="UZA02774.1"/>
    <property type="molecule type" value="Genomic_DNA"/>
</dbReference>
<reference evidence="3 4" key="1">
    <citation type="journal article" date="2022" name="BMC Microbiol.">
        <title>Whole genome sequencing of Moraxella bovis strains from North America reveals two genotypes with different genetic determinants.</title>
        <authorList>
            <person name="Wynn E.L."/>
            <person name="Hille M.M."/>
            <person name="Loy J.D."/>
            <person name="Schuller G."/>
            <person name="Kuhn K.L."/>
            <person name="Dickey A.M."/>
            <person name="Bono J.L."/>
            <person name="Clawson M.L."/>
        </authorList>
    </citation>
    <scope>NUCLEOTIDE SEQUENCE [LARGE SCALE GENOMIC DNA]</scope>
    <source>
        <strain evidence="2">SAM102599</strain>
        <strain evidence="3 4">SAM57978</strain>
    </source>
</reference>
<dbReference type="RefSeq" id="WP_078275108.1">
    <property type="nucleotide sequence ID" value="NZ_CP030241.1"/>
</dbReference>
<dbReference type="KEGG" id="mboi:DQF64_01955"/>
<dbReference type="Proteomes" id="UP001163632">
    <property type="component" value="Chromosome"/>
</dbReference>
<evidence type="ECO:0000313" key="5">
    <source>
        <dbReference type="Proteomes" id="UP001163632"/>
    </source>
</evidence>
<dbReference type="SUPFAM" id="SSF51735">
    <property type="entry name" value="NAD(P)-binding Rossmann-fold domains"/>
    <property type="match status" value="1"/>
</dbReference>
<dbReference type="PANTHER" id="PTHR43245">
    <property type="entry name" value="BIFUNCTIONAL POLYMYXIN RESISTANCE PROTEIN ARNA"/>
    <property type="match status" value="1"/>
</dbReference>
<sequence length="332" mass="36629">MKILITGATSGLGRTACDMALGRGHQVIAVGRNKEVLNELATLGGQTYACDLAVEWLPNHIFETVDAVWHCAGLSSPWGAYQDFYAVNVGATKQLAEQAGQAGVPYFVHISTPSLYFDYQNHLDIKEDYQPSSYVNHYAHTKALAETVILKMVQQFPQTRYIMLRPRAIFGKYDQVLIPRLLKVIEQKGFLPLPNGGRAMMDFTFADNVVEAMLCAVRTDLPSGISGQAFNITGGEPMALRAVLDNLFVDELKMDFKVKAVPYPILRTLALGLETIAKLTQKEPILTAYSVGALNFDMVLNIDKARQILGYVPKVSMAEAIGRTAVELRVKE</sequence>
<protein>
    <submittedName>
        <fullName evidence="3">SDR family NAD(P)-dependent oxidoreductase</fullName>
    </submittedName>
</protein>
<organism evidence="3 4">
    <name type="scientific">Moraxella bovis</name>
    <dbReference type="NCBI Taxonomy" id="476"/>
    <lineage>
        <taxon>Bacteria</taxon>
        <taxon>Pseudomonadati</taxon>
        <taxon>Pseudomonadota</taxon>
        <taxon>Gammaproteobacteria</taxon>
        <taxon>Moraxellales</taxon>
        <taxon>Moraxellaceae</taxon>
        <taxon>Moraxella</taxon>
    </lineage>
</organism>
<dbReference type="AlphaFoldDB" id="A0AAQ2Q9F2"/>
<evidence type="ECO:0000259" key="1">
    <source>
        <dbReference type="Pfam" id="PF01370"/>
    </source>
</evidence>
<dbReference type="GeneID" id="77187604"/>
<keyword evidence="5" id="KW-1185">Reference proteome</keyword>
<dbReference type="Proteomes" id="UP001163283">
    <property type="component" value="Chromosome"/>
</dbReference>